<proteinExistence type="inferred from homology"/>
<organism evidence="8">
    <name type="scientific">Trypanosoma congolense (strain IL3000)</name>
    <dbReference type="NCBI Taxonomy" id="1068625"/>
    <lineage>
        <taxon>Eukaryota</taxon>
        <taxon>Discoba</taxon>
        <taxon>Euglenozoa</taxon>
        <taxon>Kinetoplastea</taxon>
        <taxon>Metakinetoplastina</taxon>
        <taxon>Trypanosomatida</taxon>
        <taxon>Trypanosomatidae</taxon>
        <taxon>Trypanosoma</taxon>
        <taxon>Nannomonas</taxon>
    </lineage>
</organism>
<keyword evidence="4" id="KW-0967">Endosome</keyword>
<keyword evidence="6" id="KW-0472">Membrane</keyword>
<sequence length="216" mass="24151">MGNIGSSSVNQLNDPSGGQKALITSADRVHLELKLQRDNLVAAIRKYEHAAQSEHIKAIQYVKEGKRHLALYCLKRRKAQTSQITLVTDMLDNVQRLLDTVEFSQIEREVFDAMKCGKDELSRLNALLKADDVMELMDSTAETVNESRQINEILAQQLDHCDENLLLSELFQDAAVVEESKDILKDAVVPSHNLPSDEKTSKRATDSNYESVALSA</sequence>
<dbReference type="AlphaFoldDB" id="G0USD7"/>
<comment type="subcellular location">
    <subcellularLocation>
        <location evidence="1">Endosome membrane</location>
    </subcellularLocation>
</comment>
<accession>G0USD7</accession>
<dbReference type="EMBL" id="HE575321">
    <property type="protein sequence ID" value="CCC92300.1"/>
    <property type="molecule type" value="Genomic_DNA"/>
</dbReference>
<dbReference type="VEuPathDB" id="TriTrypDB:TcIL3000_8_5220"/>
<dbReference type="GO" id="GO:0005771">
    <property type="term" value="C:multivesicular body"/>
    <property type="evidence" value="ECO:0007669"/>
    <property type="project" value="TreeGrafter"/>
</dbReference>
<evidence type="ECO:0000256" key="2">
    <source>
        <dbReference type="ARBA" id="ARBA00006190"/>
    </source>
</evidence>
<dbReference type="GO" id="GO:0000815">
    <property type="term" value="C:ESCRT III complex"/>
    <property type="evidence" value="ECO:0007669"/>
    <property type="project" value="TreeGrafter"/>
</dbReference>
<evidence type="ECO:0000256" key="4">
    <source>
        <dbReference type="ARBA" id="ARBA00022753"/>
    </source>
</evidence>
<dbReference type="InterPro" id="IPR005024">
    <property type="entry name" value="Snf7_fam"/>
</dbReference>
<dbReference type="PANTHER" id="PTHR22761">
    <property type="entry name" value="CHARGED MULTIVESICULAR BODY PROTEIN"/>
    <property type="match status" value="1"/>
</dbReference>
<evidence type="ECO:0000313" key="8">
    <source>
        <dbReference type="EMBL" id="CCC92300.1"/>
    </source>
</evidence>
<dbReference type="Pfam" id="PF03357">
    <property type="entry name" value="Snf7"/>
    <property type="match status" value="1"/>
</dbReference>
<dbReference type="PANTHER" id="PTHR22761:SF5">
    <property type="entry name" value="CHARGED MULTIVESICULAR BODY PROTEIN 6"/>
    <property type="match status" value="1"/>
</dbReference>
<evidence type="ECO:0000256" key="3">
    <source>
        <dbReference type="ARBA" id="ARBA00022448"/>
    </source>
</evidence>
<evidence type="ECO:0000256" key="6">
    <source>
        <dbReference type="ARBA" id="ARBA00023136"/>
    </source>
</evidence>
<reference evidence="8" key="1">
    <citation type="journal article" date="2012" name="Proc. Natl. Acad. Sci. U.S.A.">
        <title>Antigenic diversity is generated by distinct evolutionary mechanisms in African trypanosome species.</title>
        <authorList>
            <person name="Jackson A.P."/>
            <person name="Berry A."/>
            <person name="Aslett M."/>
            <person name="Allison H.C."/>
            <person name="Burton P."/>
            <person name="Vavrova-Anderson J."/>
            <person name="Brown R."/>
            <person name="Browne H."/>
            <person name="Corton N."/>
            <person name="Hauser H."/>
            <person name="Gamble J."/>
            <person name="Gilderthorp R."/>
            <person name="Marcello L."/>
            <person name="McQuillan J."/>
            <person name="Otto T.D."/>
            <person name="Quail M.A."/>
            <person name="Sanders M.J."/>
            <person name="van Tonder A."/>
            <person name="Ginger M.L."/>
            <person name="Field M.C."/>
            <person name="Barry J.D."/>
            <person name="Hertz-Fowler C."/>
            <person name="Berriman M."/>
        </authorList>
    </citation>
    <scope>NUCLEOTIDE SEQUENCE</scope>
    <source>
        <strain evidence="8">IL3000</strain>
    </source>
</reference>
<dbReference type="GO" id="GO:0032511">
    <property type="term" value="P:late endosome to vacuole transport via multivesicular body sorting pathway"/>
    <property type="evidence" value="ECO:0007669"/>
    <property type="project" value="TreeGrafter"/>
</dbReference>
<feature type="region of interest" description="Disordered" evidence="7">
    <location>
        <begin position="190"/>
        <end position="216"/>
    </location>
</feature>
<dbReference type="GO" id="GO:0006900">
    <property type="term" value="P:vesicle budding from membrane"/>
    <property type="evidence" value="ECO:0007669"/>
    <property type="project" value="TreeGrafter"/>
</dbReference>
<evidence type="ECO:0000256" key="7">
    <source>
        <dbReference type="SAM" id="MobiDB-lite"/>
    </source>
</evidence>
<protein>
    <submittedName>
        <fullName evidence="8">Uncharacterized protein TCIL3000_8_5220</fullName>
    </submittedName>
</protein>
<gene>
    <name evidence="8" type="ORF">TCIL3000_8_5220</name>
</gene>
<evidence type="ECO:0000256" key="1">
    <source>
        <dbReference type="ARBA" id="ARBA00004608"/>
    </source>
</evidence>
<feature type="compositionally biased region" description="Basic and acidic residues" evidence="7">
    <location>
        <begin position="195"/>
        <end position="205"/>
    </location>
</feature>
<comment type="similarity">
    <text evidence="2">Belongs to the SNF7 family.</text>
</comment>
<dbReference type="GO" id="GO:0015031">
    <property type="term" value="P:protein transport"/>
    <property type="evidence" value="ECO:0007669"/>
    <property type="project" value="UniProtKB-KW"/>
</dbReference>
<evidence type="ECO:0000256" key="5">
    <source>
        <dbReference type="ARBA" id="ARBA00022927"/>
    </source>
</evidence>
<keyword evidence="5" id="KW-0653">Protein transport</keyword>
<name>G0USD7_TRYCI</name>
<keyword evidence="3" id="KW-0813">Transport</keyword>